<dbReference type="EMBL" id="JBBBZM010000084">
    <property type="protein sequence ID" value="KAL0634822.1"/>
    <property type="molecule type" value="Genomic_DNA"/>
</dbReference>
<evidence type="ECO:0000313" key="1">
    <source>
        <dbReference type="EMBL" id="KAL0634822.1"/>
    </source>
</evidence>
<sequence>MSDTNIETTAYTLTTTEDESTRAADVAAAEALVVEWATSIIPLGRNIHKMVHTERLCREAVASGMMRVRLGSNPAIIHVRALSHARTWDKQQRCFVRDQAHISCMVNLKSVHIYLEPSNDDTSEDHRVISITAIRTQASRAFLRAAKEARNSVVESK</sequence>
<keyword evidence="2" id="KW-1185">Reference proteome</keyword>
<dbReference type="Proteomes" id="UP001447188">
    <property type="component" value="Unassembled WGS sequence"/>
</dbReference>
<proteinExistence type="predicted"/>
<organism evidence="1 2">
    <name type="scientific">Discina gigas</name>
    <dbReference type="NCBI Taxonomy" id="1032678"/>
    <lineage>
        <taxon>Eukaryota</taxon>
        <taxon>Fungi</taxon>
        <taxon>Dikarya</taxon>
        <taxon>Ascomycota</taxon>
        <taxon>Pezizomycotina</taxon>
        <taxon>Pezizomycetes</taxon>
        <taxon>Pezizales</taxon>
        <taxon>Discinaceae</taxon>
        <taxon>Discina</taxon>
    </lineage>
</organism>
<reference evidence="1 2" key="1">
    <citation type="submission" date="2024-02" db="EMBL/GenBank/DDBJ databases">
        <title>Discinaceae phylogenomics.</title>
        <authorList>
            <person name="Dirks A.C."/>
            <person name="James T.Y."/>
        </authorList>
    </citation>
    <scope>NUCLEOTIDE SEQUENCE [LARGE SCALE GENOMIC DNA]</scope>
    <source>
        <strain evidence="1 2">ACD0624</strain>
    </source>
</reference>
<accession>A0ABR3GFT1</accession>
<name>A0ABR3GFT1_9PEZI</name>
<evidence type="ECO:0000313" key="2">
    <source>
        <dbReference type="Proteomes" id="UP001447188"/>
    </source>
</evidence>
<comment type="caution">
    <text evidence="1">The sequence shown here is derived from an EMBL/GenBank/DDBJ whole genome shotgun (WGS) entry which is preliminary data.</text>
</comment>
<gene>
    <name evidence="1" type="ORF">Q9L58_006255</name>
</gene>
<protein>
    <submittedName>
        <fullName evidence="1">Uncharacterized protein</fullName>
    </submittedName>
</protein>